<comment type="caution">
    <text evidence="3">The sequence shown here is derived from an EMBL/GenBank/DDBJ whole genome shotgun (WGS) entry which is preliminary data.</text>
</comment>
<dbReference type="GO" id="GO:0016616">
    <property type="term" value="F:oxidoreductase activity, acting on the CH-OH group of donors, NAD or NADP as acceptor"/>
    <property type="evidence" value="ECO:0007669"/>
    <property type="project" value="TreeGrafter"/>
</dbReference>
<evidence type="ECO:0000313" key="4">
    <source>
        <dbReference type="Proteomes" id="UP000001396"/>
    </source>
</evidence>
<dbReference type="InterPro" id="IPR050425">
    <property type="entry name" value="NAD(P)_dehydrat-like"/>
</dbReference>
<dbReference type="InParanoid" id="D3BA68"/>
<organism evidence="3 4">
    <name type="scientific">Heterostelium pallidum (strain ATCC 26659 / Pp 5 / PN500)</name>
    <name type="common">Cellular slime mold</name>
    <name type="synonym">Polysphondylium pallidum</name>
    <dbReference type="NCBI Taxonomy" id="670386"/>
    <lineage>
        <taxon>Eukaryota</taxon>
        <taxon>Amoebozoa</taxon>
        <taxon>Evosea</taxon>
        <taxon>Eumycetozoa</taxon>
        <taxon>Dictyostelia</taxon>
        <taxon>Acytosteliales</taxon>
        <taxon>Acytosteliaceae</taxon>
        <taxon>Heterostelium</taxon>
    </lineage>
</organism>
<dbReference type="RefSeq" id="XP_020433573.1">
    <property type="nucleotide sequence ID" value="XM_020576324.1"/>
</dbReference>
<dbReference type="Pfam" id="PF01370">
    <property type="entry name" value="Epimerase"/>
    <property type="match status" value="1"/>
</dbReference>
<name>D3BA68_HETP5</name>
<gene>
    <name evidence="3" type="ORF">PPL_05443</name>
</gene>
<dbReference type="Proteomes" id="UP000001396">
    <property type="component" value="Unassembled WGS sequence"/>
</dbReference>
<protein>
    <submittedName>
        <fullName evidence="3">NAD-dependent epimerase/dehydratase family protein</fullName>
    </submittedName>
</protein>
<feature type="domain" description="NAD-dependent epimerase/dehydratase" evidence="2">
    <location>
        <begin position="6"/>
        <end position="240"/>
    </location>
</feature>
<dbReference type="FunCoup" id="D3BA68">
    <property type="interactions" value="97"/>
</dbReference>
<evidence type="ECO:0000313" key="3">
    <source>
        <dbReference type="EMBL" id="EFA81455.1"/>
    </source>
</evidence>
<dbReference type="AlphaFoldDB" id="D3BA68"/>
<dbReference type="PANTHER" id="PTHR10366:SF596">
    <property type="entry name" value="NAD-DEPENDENT EPIMERASE_DEHYDRATASE FAMILY PROTEIN"/>
    <property type="match status" value="1"/>
</dbReference>
<dbReference type="GeneID" id="31360928"/>
<keyword evidence="4" id="KW-1185">Reference proteome</keyword>
<dbReference type="PANTHER" id="PTHR10366">
    <property type="entry name" value="NAD DEPENDENT EPIMERASE/DEHYDRATASE"/>
    <property type="match status" value="1"/>
</dbReference>
<dbReference type="OMA" id="AWYAMSK"/>
<evidence type="ECO:0000256" key="1">
    <source>
        <dbReference type="ARBA" id="ARBA00023002"/>
    </source>
</evidence>
<sequence>MTGEKVVVTGATGYIAGIQIQDLLSKGYNVSAIVRNKSNTEKLQHLLQLDGASDRLTLEEGDLDTADYSTIFKDATYIIHTASPYIYTADDPERDIVQPAIKGNISVLEAAALIPSIKKIVITSSTAAIFDASKKKDVYTEDDWSDGTSIAAPYAYSKYLAEKRAHDWIKKRRETNPNLFEVVFINPAFVLGAPLAKHINTSIKTFAEALTGSPQNRRIGVTDVHDVVDIITYVMETSENFNLHRKLVANEVMTFKELGQRAASLFPHLEFNTNSTPDSSATNTLADPHHYIFKSISPIKLQREPANLNNTLKSTVEYLIANKHINPTNK</sequence>
<dbReference type="EMBL" id="ADBJ01000025">
    <property type="protein sequence ID" value="EFA81455.1"/>
    <property type="molecule type" value="Genomic_DNA"/>
</dbReference>
<evidence type="ECO:0000259" key="2">
    <source>
        <dbReference type="Pfam" id="PF01370"/>
    </source>
</evidence>
<dbReference type="STRING" id="670386.D3BA68"/>
<proteinExistence type="predicted"/>
<accession>D3BA68</accession>
<dbReference type="InterPro" id="IPR036291">
    <property type="entry name" value="NAD(P)-bd_dom_sf"/>
</dbReference>
<dbReference type="InterPro" id="IPR001509">
    <property type="entry name" value="Epimerase_deHydtase"/>
</dbReference>
<keyword evidence="1" id="KW-0560">Oxidoreductase</keyword>
<reference evidence="3 4" key="1">
    <citation type="journal article" date="2011" name="Genome Res.">
        <title>Phylogeny-wide analysis of social amoeba genomes highlights ancient origins for complex intercellular communication.</title>
        <authorList>
            <person name="Heidel A.J."/>
            <person name="Lawal H.M."/>
            <person name="Felder M."/>
            <person name="Schilde C."/>
            <person name="Helps N.R."/>
            <person name="Tunggal B."/>
            <person name="Rivero F."/>
            <person name="John U."/>
            <person name="Schleicher M."/>
            <person name="Eichinger L."/>
            <person name="Platzer M."/>
            <person name="Noegel A.A."/>
            <person name="Schaap P."/>
            <person name="Gloeckner G."/>
        </authorList>
    </citation>
    <scope>NUCLEOTIDE SEQUENCE [LARGE SCALE GENOMIC DNA]</scope>
    <source>
        <strain evidence="4">ATCC 26659 / Pp 5 / PN500</strain>
    </source>
</reference>
<dbReference type="Gene3D" id="3.40.50.720">
    <property type="entry name" value="NAD(P)-binding Rossmann-like Domain"/>
    <property type="match status" value="1"/>
</dbReference>
<dbReference type="SUPFAM" id="SSF51735">
    <property type="entry name" value="NAD(P)-binding Rossmann-fold domains"/>
    <property type="match status" value="1"/>
</dbReference>